<dbReference type="Gene3D" id="3.10.490.10">
    <property type="entry name" value="Gamma-glutamyl cyclotransferase-like"/>
    <property type="match status" value="1"/>
</dbReference>
<gene>
    <name evidence="5" type="ORF">LCOR_11852.1</name>
</gene>
<keyword evidence="6" id="KW-1185">Reference proteome</keyword>
<keyword evidence="2" id="KW-0808">Transferase</keyword>
<dbReference type="GO" id="GO:0016740">
    <property type="term" value="F:transferase activity"/>
    <property type="evidence" value="ECO:0007669"/>
    <property type="project" value="UniProtKB-KW"/>
</dbReference>
<dbReference type="CDD" id="cd06661">
    <property type="entry name" value="GGCT_like"/>
    <property type="match status" value="1"/>
</dbReference>
<evidence type="ECO:0000256" key="3">
    <source>
        <dbReference type="ARBA" id="ARBA00030602"/>
    </source>
</evidence>
<dbReference type="InterPro" id="IPR009288">
    <property type="entry name" value="AIG2-like_dom"/>
</dbReference>
<organism evidence="5 6">
    <name type="scientific">Lichtheimia corymbifera JMRC:FSU:9682</name>
    <dbReference type="NCBI Taxonomy" id="1263082"/>
    <lineage>
        <taxon>Eukaryota</taxon>
        <taxon>Fungi</taxon>
        <taxon>Fungi incertae sedis</taxon>
        <taxon>Mucoromycota</taxon>
        <taxon>Mucoromycotina</taxon>
        <taxon>Mucoromycetes</taxon>
        <taxon>Mucorales</taxon>
        <taxon>Lichtheimiaceae</taxon>
        <taxon>Lichtheimia</taxon>
    </lineage>
</organism>
<dbReference type="InterPro" id="IPR013024">
    <property type="entry name" value="GGCT-like"/>
</dbReference>
<name>A0A068SIA8_9FUNG</name>
<dbReference type="PANTHER" id="PTHR31544:SF2">
    <property type="entry name" value="AIG2-LIKE PROTEIN D"/>
    <property type="match status" value="1"/>
</dbReference>
<dbReference type="Pfam" id="PF06094">
    <property type="entry name" value="GGACT"/>
    <property type="match status" value="1"/>
</dbReference>
<reference evidence="5" key="1">
    <citation type="submission" date="2013-08" db="EMBL/GenBank/DDBJ databases">
        <title>Gene expansion shapes genome architecture in the human pathogen Lichtheimia corymbifera: an evolutionary genomics analysis in the ancient terrestrial Mucorales (Mucoromycotina).</title>
        <authorList>
            <person name="Schwartze V.U."/>
            <person name="Winter S."/>
            <person name="Shelest E."/>
            <person name="Marcet-Houben M."/>
            <person name="Horn F."/>
            <person name="Wehner S."/>
            <person name="Hoffmann K."/>
            <person name="Riege K."/>
            <person name="Sammeth M."/>
            <person name="Nowrousian M."/>
            <person name="Valiante V."/>
            <person name="Linde J."/>
            <person name="Jacobsen I.D."/>
            <person name="Marz M."/>
            <person name="Brakhage A.A."/>
            <person name="Gabaldon T."/>
            <person name="Bocker S."/>
            <person name="Voigt K."/>
        </authorList>
    </citation>
    <scope>NUCLEOTIDE SEQUENCE [LARGE SCALE GENOMIC DNA]</scope>
    <source>
        <strain evidence="5">FSU 9682</strain>
    </source>
</reference>
<comment type="caution">
    <text evidence="5">The sequence shown here is derived from an EMBL/GenBank/DDBJ whole genome shotgun (WGS) entry which is preliminary data.</text>
</comment>
<sequence>MTAAAFFYGTLMSPVVRNRVLCGADASVDHHELKNSKIKPQHAVLKGRDYPAVVYTGDDKDEITGILVQGLHELDVKRLDAFEGPEYKRTPVQVAVILDDQDTQQELVDCDVYLWIGDKGILENHGWDLEDFVNGGKQKEWLQDRCEFFSVDDLDIHHNVV</sequence>
<dbReference type="EMBL" id="CBTN010000129">
    <property type="protein sequence ID" value="CDH61076.1"/>
    <property type="molecule type" value="Genomic_DNA"/>
</dbReference>
<dbReference type="OrthoDB" id="1044435at2759"/>
<proteinExistence type="inferred from homology"/>
<evidence type="ECO:0000259" key="4">
    <source>
        <dbReference type="Pfam" id="PF06094"/>
    </source>
</evidence>
<dbReference type="InterPro" id="IPR036568">
    <property type="entry name" value="GGCT-like_sf"/>
</dbReference>
<evidence type="ECO:0000256" key="1">
    <source>
        <dbReference type="ARBA" id="ARBA00008861"/>
    </source>
</evidence>
<dbReference type="Proteomes" id="UP000027586">
    <property type="component" value="Unassembled WGS sequence"/>
</dbReference>
<dbReference type="AlphaFoldDB" id="A0A068SIA8"/>
<protein>
    <recommendedName>
        <fullName evidence="3">Putative gamma-glutamylcyclotransferase</fullName>
    </recommendedName>
</protein>
<dbReference type="VEuPathDB" id="FungiDB:LCOR_11852.1"/>
<dbReference type="InterPro" id="IPR045038">
    <property type="entry name" value="AIG2-like"/>
</dbReference>
<comment type="similarity">
    <text evidence="1">Belongs to the gamma-glutamylcyclotransferase family.</text>
</comment>
<dbReference type="PANTHER" id="PTHR31544">
    <property type="entry name" value="AIG2-LIKE PROTEIN D"/>
    <property type="match status" value="1"/>
</dbReference>
<feature type="domain" description="Gamma-glutamylcyclotransferase AIG2-like" evidence="4">
    <location>
        <begin position="6"/>
        <end position="117"/>
    </location>
</feature>
<evidence type="ECO:0000313" key="6">
    <source>
        <dbReference type="Proteomes" id="UP000027586"/>
    </source>
</evidence>
<evidence type="ECO:0000313" key="5">
    <source>
        <dbReference type="EMBL" id="CDH61076.1"/>
    </source>
</evidence>
<accession>A0A068SIA8</accession>
<evidence type="ECO:0000256" key="2">
    <source>
        <dbReference type="ARBA" id="ARBA00022679"/>
    </source>
</evidence>
<dbReference type="SUPFAM" id="SSF110857">
    <property type="entry name" value="Gamma-glutamyl cyclotransferase-like"/>
    <property type="match status" value="1"/>
</dbReference>